<protein>
    <submittedName>
        <fullName evidence="3">Aste57867_22217 protein</fullName>
    </submittedName>
</protein>
<dbReference type="OrthoDB" id="68328at2759"/>
<evidence type="ECO:0000313" key="4">
    <source>
        <dbReference type="Proteomes" id="UP000332933"/>
    </source>
</evidence>
<gene>
    <name evidence="3" type="primary">Aste57867_22217</name>
    <name evidence="2" type="ORF">As57867_022148</name>
    <name evidence="3" type="ORF">ASTE57867_22217</name>
</gene>
<evidence type="ECO:0000313" key="3">
    <source>
        <dbReference type="EMBL" id="VFT98884.1"/>
    </source>
</evidence>
<organism evidence="3 4">
    <name type="scientific">Aphanomyces stellatus</name>
    <dbReference type="NCBI Taxonomy" id="120398"/>
    <lineage>
        <taxon>Eukaryota</taxon>
        <taxon>Sar</taxon>
        <taxon>Stramenopiles</taxon>
        <taxon>Oomycota</taxon>
        <taxon>Saprolegniomycetes</taxon>
        <taxon>Saprolegniales</taxon>
        <taxon>Verrucalvaceae</taxon>
        <taxon>Aphanomyces</taxon>
    </lineage>
</organism>
<name>A0A485LPI8_9STRA</name>
<dbReference type="EMBL" id="VJMH01007022">
    <property type="protein sequence ID" value="KAF0685965.1"/>
    <property type="molecule type" value="Genomic_DNA"/>
</dbReference>
<dbReference type="AlphaFoldDB" id="A0A485LPI8"/>
<proteinExistence type="predicted"/>
<dbReference type="Gene3D" id="1.20.1280.50">
    <property type="match status" value="1"/>
</dbReference>
<keyword evidence="4" id="KW-1185">Reference proteome</keyword>
<dbReference type="Proteomes" id="UP000332933">
    <property type="component" value="Unassembled WGS sequence"/>
</dbReference>
<dbReference type="SUPFAM" id="SSF81383">
    <property type="entry name" value="F-box domain"/>
    <property type="match status" value="1"/>
</dbReference>
<evidence type="ECO:0000313" key="2">
    <source>
        <dbReference type="EMBL" id="KAF0685965.1"/>
    </source>
</evidence>
<dbReference type="CDD" id="cd09917">
    <property type="entry name" value="F-box_SF"/>
    <property type="match status" value="1"/>
</dbReference>
<dbReference type="InterPro" id="IPR001810">
    <property type="entry name" value="F-box_dom"/>
</dbReference>
<sequence length="177" mass="20809">MKREYVTTIGLMCPQDIADDDQERQIKRRRYKDDALSLTELPQEAVLSVLQYLDGKCIIQLSSTCQYLKTTLDVMWGTLFLRYMNIAPNLYAASWKQYLKRMFCAGEKRCFVCLEKNSPAIRPWQFVNLCNDHRKHCTKSVLISKTYAKEQFSLKEADLAPLQFIVRGKQFYLTHEF</sequence>
<accession>A0A485LPI8</accession>
<reference evidence="3 4" key="1">
    <citation type="submission" date="2019-03" db="EMBL/GenBank/DDBJ databases">
        <authorList>
            <person name="Gaulin E."/>
            <person name="Dumas B."/>
        </authorList>
    </citation>
    <scope>NUCLEOTIDE SEQUENCE [LARGE SCALE GENOMIC DNA]</scope>
    <source>
        <strain evidence="3">CBS 568.67</strain>
    </source>
</reference>
<evidence type="ECO:0000259" key="1">
    <source>
        <dbReference type="PROSITE" id="PS50181"/>
    </source>
</evidence>
<reference evidence="2" key="2">
    <citation type="submission" date="2019-06" db="EMBL/GenBank/DDBJ databases">
        <title>Genomics analysis of Aphanomyces spp. identifies a new class of oomycete effector associated with host adaptation.</title>
        <authorList>
            <person name="Gaulin E."/>
        </authorList>
    </citation>
    <scope>NUCLEOTIDE SEQUENCE</scope>
    <source>
        <strain evidence="2">CBS 578.67</strain>
    </source>
</reference>
<dbReference type="PROSITE" id="PS50181">
    <property type="entry name" value="FBOX"/>
    <property type="match status" value="1"/>
</dbReference>
<dbReference type="InterPro" id="IPR036047">
    <property type="entry name" value="F-box-like_dom_sf"/>
</dbReference>
<dbReference type="Pfam" id="PF00646">
    <property type="entry name" value="F-box"/>
    <property type="match status" value="1"/>
</dbReference>
<dbReference type="EMBL" id="CAADRA010007048">
    <property type="protein sequence ID" value="VFT98884.1"/>
    <property type="molecule type" value="Genomic_DNA"/>
</dbReference>
<feature type="domain" description="F-box" evidence="1">
    <location>
        <begin position="35"/>
        <end position="83"/>
    </location>
</feature>